<evidence type="ECO:0000313" key="3">
    <source>
        <dbReference type="EMBL" id="MBL1082134.1"/>
    </source>
</evidence>
<dbReference type="EMBL" id="JAERRK010000003">
    <property type="protein sequence ID" value="MBL1082134.1"/>
    <property type="molecule type" value="Genomic_DNA"/>
</dbReference>
<feature type="compositionally biased region" description="Pro residues" evidence="1">
    <location>
        <begin position="1"/>
        <end position="20"/>
    </location>
</feature>
<protein>
    <submittedName>
        <fullName evidence="3">Uncharacterized protein</fullName>
    </submittedName>
</protein>
<keyword evidence="4" id="KW-1185">Reference proteome</keyword>
<sequence>MSIPPPPGQPSGPPSGPLGPPTVVSPSPRRPWWRRPGVLIGAAAAAVVAAVVVALVLTRRGGESTPAVDTASQAREVAKRVALTPPDWGTDYVRSSPYEDDDKSVLFADADCQLVRQPGVNMLAYLDRTVHTPEKSVYATSTVIVYRNDGSAQADAARFQSDAQRCEKETKANSKVQWEDIRQTDITSVKGFDDTVSAEEGHTVTSTTGQKADSYYTTVMGRKGQFVLLASVQRKSSAGQNREDALNALSLMLSRL</sequence>
<dbReference type="AlphaFoldDB" id="A0A937JK50"/>
<feature type="transmembrane region" description="Helical" evidence="2">
    <location>
        <begin position="37"/>
        <end position="57"/>
    </location>
</feature>
<accession>A0A937JK50</accession>
<evidence type="ECO:0000256" key="2">
    <source>
        <dbReference type="SAM" id="Phobius"/>
    </source>
</evidence>
<dbReference type="Proteomes" id="UP000661858">
    <property type="component" value="Unassembled WGS sequence"/>
</dbReference>
<keyword evidence="2" id="KW-0472">Membrane</keyword>
<keyword evidence="2" id="KW-0812">Transmembrane</keyword>
<gene>
    <name evidence="3" type="ORF">JK359_09080</name>
</gene>
<evidence type="ECO:0000313" key="4">
    <source>
        <dbReference type="Proteomes" id="UP000661858"/>
    </source>
</evidence>
<evidence type="ECO:0000256" key="1">
    <source>
        <dbReference type="SAM" id="MobiDB-lite"/>
    </source>
</evidence>
<dbReference type="RefSeq" id="WP_201833748.1">
    <property type="nucleotide sequence ID" value="NZ_JAERRK010000003.1"/>
</dbReference>
<reference evidence="3" key="1">
    <citation type="submission" date="2021-01" db="EMBL/GenBank/DDBJ databases">
        <title>WGS of actinomycetes isolated from Thailand.</title>
        <authorList>
            <person name="Thawai C."/>
        </authorList>
    </citation>
    <scope>NUCLEOTIDE SEQUENCE</scope>
    <source>
        <strain evidence="3">RCU-197</strain>
    </source>
</reference>
<organism evidence="3 4">
    <name type="scientific">Streptomyces actinomycinicus</name>
    <dbReference type="NCBI Taxonomy" id="1695166"/>
    <lineage>
        <taxon>Bacteria</taxon>
        <taxon>Bacillati</taxon>
        <taxon>Actinomycetota</taxon>
        <taxon>Actinomycetes</taxon>
        <taxon>Kitasatosporales</taxon>
        <taxon>Streptomycetaceae</taxon>
        <taxon>Streptomyces</taxon>
    </lineage>
</organism>
<proteinExistence type="predicted"/>
<keyword evidence="2" id="KW-1133">Transmembrane helix</keyword>
<name>A0A937JK50_9ACTN</name>
<comment type="caution">
    <text evidence="3">The sequence shown here is derived from an EMBL/GenBank/DDBJ whole genome shotgun (WGS) entry which is preliminary data.</text>
</comment>
<feature type="region of interest" description="Disordered" evidence="1">
    <location>
        <begin position="1"/>
        <end position="29"/>
    </location>
</feature>